<sequence length="276" mass="29226">MTTALAPSTVHSADGTRINYVTTGAGPGLIVVPGALNDASDYAELAAALAAHFTVHTIERRGRGGSGPQGDGYGIEAECADLAAVRAATDASFVFGHSFGGLVALEAARRNPEIKKLAVYEPGVSVDGLIPMDWIPAYRRYLERGRPFDAFATFVMATGPAAARRNPHWLMSAILRVVFRGAKREKLFGLLGANLREHQEVGRLDGSYRNYGEVSAEVLLLAGGKSKLPYVTAAIDRLAGVVPSARVHTFPKLDHFGPDERGPAEVAATVTAFLAS</sequence>
<reference evidence="2 3" key="1">
    <citation type="submission" date="2018-08" db="EMBL/GenBank/DDBJ databases">
        <title>Sequencing the genomes of 1000 actinobacteria strains.</title>
        <authorList>
            <person name="Klenk H.-P."/>
        </authorList>
    </citation>
    <scope>NUCLEOTIDE SEQUENCE [LARGE SCALE GENOMIC DNA]</scope>
    <source>
        <strain evidence="2 3">DSM 44099</strain>
    </source>
</reference>
<dbReference type="GO" id="GO:0003824">
    <property type="term" value="F:catalytic activity"/>
    <property type="evidence" value="ECO:0007669"/>
    <property type="project" value="UniProtKB-ARBA"/>
</dbReference>
<name>A0A3D9ZRK6_9ACTN</name>
<evidence type="ECO:0000313" key="3">
    <source>
        <dbReference type="Proteomes" id="UP000256913"/>
    </source>
</evidence>
<evidence type="ECO:0000259" key="1">
    <source>
        <dbReference type="Pfam" id="PF12697"/>
    </source>
</evidence>
<dbReference type="Pfam" id="PF12697">
    <property type="entry name" value="Abhydrolase_6"/>
    <property type="match status" value="1"/>
</dbReference>
<feature type="domain" description="AB hydrolase-1" evidence="1">
    <location>
        <begin position="29"/>
        <end position="268"/>
    </location>
</feature>
<keyword evidence="3" id="KW-1185">Reference proteome</keyword>
<dbReference type="OrthoDB" id="63519at2"/>
<comment type="caution">
    <text evidence="2">The sequence shown here is derived from an EMBL/GenBank/DDBJ whole genome shotgun (WGS) entry which is preliminary data.</text>
</comment>
<evidence type="ECO:0000313" key="2">
    <source>
        <dbReference type="EMBL" id="REF99855.1"/>
    </source>
</evidence>
<dbReference type="RefSeq" id="WP_116070979.1">
    <property type="nucleotide sequence ID" value="NZ_BONB01000079.1"/>
</dbReference>
<dbReference type="Gene3D" id="3.40.50.1820">
    <property type="entry name" value="alpha/beta hydrolase"/>
    <property type="match status" value="1"/>
</dbReference>
<dbReference type="InterPro" id="IPR000073">
    <property type="entry name" value="AB_hydrolase_1"/>
</dbReference>
<dbReference type="PANTHER" id="PTHR43194">
    <property type="entry name" value="HYDROLASE ALPHA/BETA FOLD FAMILY"/>
    <property type="match status" value="1"/>
</dbReference>
<organism evidence="2 3">
    <name type="scientific">Asanoa ferruginea</name>
    <dbReference type="NCBI Taxonomy" id="53367"/>
    <lineage>
        <taxon>Bacteria</taxon>
        <taxon>Bacillati</taxon>
        <taxon>Actinomycetota</taxon>
        <taxon>Actinomycetes</taxon>
        <taxon>Micromonosporales</taxon>
        <taxon>Micromonosporaceae</taxon>
        <taxon>Asanoa</taxon>
    </lineage>
</organism>
<dbReference type="Proteomes" id="UP000256913">
    <property type="component" value="Unassembled WGS sequence"/>
</dbReference>
<dbReference type="EMBL" id="QUMQ01000001">
    <property type="protein sequence ID" value="REF99855.1"/>
    <property type="molecule type" value="Genomic_DNA"/>
</dbReference>
<proteinExistence type="predicted"/>
<dbReference type="InterPro" id="IPR029058">
    <property type="entry name" value="AB_hydrolase_fold"/>
</dbReference>
<dbReference type="InterPro" id="IPR050228">
    <property type="entry name" value="Carboxylesterase_BioH"/>
</dbReference>
<protein>
    <submittedName>
        <fullName evidence="2">Pimeloyl-ACP methyl ester carboxylesterase</fullName>
    </submittedName>
</protein>
<accession>A0A3D9ZRK6</accession>
<dbReference type="PANTHER" id="PTHR43194:SF2">
    <property type="entry name" value="PEROXISOMAL MEMBRANE PROTEIN LPX1"/>
    <property type="match status" value="1"/>
</dbReference>
<gene>
    <name evidence="2" type="ORF">DFJ67_5899</name>
</gene>
<dbReference type="SUPFAM" id="SSF53474">
    <property type="entry name" value="alpha/beta-Hydrolases"/>
    <property type="match status" value="1"/>
</dbReference>
<dbReference type="AlphaFoldDB" id="A0A3D9ZRK6"/>